<gene>
    <name evidence="12" type="ORF">KP004_07715</name>
</gene>
<dbReference type="PANTHER" id="PTHR43065">
    <property type="entry name" value="SENSOR HISTIDINE KINASE"/>
    <property type="match status" value="1"/>
</dbReference>
<keyword evidence="6" id="KW-0418">Kinase</keyword>
<dbReference type="InterPro" id="IPR003661">
    <property type="entry name" value="HisK_dim/P_dom"/>
</dbReference>
<evidence type="ECO:0000256" key="3">
    <source>
        <dbReference type="ARBA" id="ARBA00022553"/>
    </source>
</evidence>
<comment type="catalytic activity">
    <reaction evidence="1">
        <text>ATP + protein L-histidine = ADP + protein N-phospho-L-histidine.</text>
        <dbReference type="EC" id="2.7.13.3"/>
    </reaction>
</comment>
<evidence type="ECO:0000313" key="13">
    <source>
        <dbReference type="Proteomes" id="UP000683557"/>
    </source>
</evidence>
<evidence type="ECO:0000259" key="11">
    <source>
        <dbReference type="PROSITE" id="PS50113"/>
    </source>
</evidence>
<evidence type="ECO:0000256" key="5">
    <source>
        <dbReference type="ARBA" id="ARBA00022741"/>
    </source>
</evidence>
<dbReference type="RefSeq" id="WP_216801755.1">
    <property type="nucleotide sequence ID" value="NZ_CP076723.1"/>
</dbReference>
<dbReference type="EC" id="2.7.13.3" evidence="2"/>
<keyword evidence="3" id="KW-0597">Phosphoprotein</keyword>
<feature type="domain" description="PAC" evidence="11">
    <location>
        <begin position="267"/>
        <end position="319"/>
    </location>
</feature>
<dbReference type="SMART" id="SM00387">
    <property type="entry name" value="HATPase_c"/>
    <property type="match status" value="1"/>
</dbReference>
<dbReference type="PROSITE" id="PS50109">
    <property type="entry name" value="HIS_KIN"/>
    <property type="match status" value="1"/>
</dbReference>
<organism evidence="12 13">
    <name type="scientific">Geomonas oryzisoli</name>
    <dbReference type="NCBI Taxonomy" id="2847992"/>
    <lineage>
        <taxon>Bacteria</taxon>
        <taxon>Pseudomonadati</taxon>
        <taxon>Thermodesulfobacteriota</taxon>
        <taxon>Desulfuromonadia</taxon>
        <taxon>Geobacterales</taxon>
        <taxon>Geobacteraceae</taxon>
        <taxon>Geomonas</taxon>
    </lineage>
</organism>
<evidence type="ECO:0000313" key="12">
    <source>
        <dbReference type="EMBL" id="QWV95054.1"/>
    </source>
</evidence>
<evidence type="ECO:0000256" key="7">
    <source>
        <dbReference type="ARBA" id="ARBA00022840"/>
    </source>
</evidence>
<reference evidence="12 13" key="1">
    <citation type="submission" date="2021-06" db="EMBL/GenBank/DDBJ databases">
        <title>Gemonas diversity in paddy soil.</title>
        <authorList>
            <person name="Liu G."/>
        </authorList>
    </citation>
    <scope>NUCLEOTIDE SEQUENCE [LARGE SCALE GENOMIC DNA]</scope>
    <source>
        <strain evidence="12 13">RG10</strain>
    </source>
</reference>
<feature type="domain" description="Histidine kinase" evidence="10">
    <location>
        <begin position="332"/>
        <end position="541"/>
    </location>
</feature>
<keyword evidence="4" id="KW-0808">Transferase</keyword>
<feature type="transmembrane region" description="Helical" evidence="9">
    <location>
        <begin position="7"/>
        <end position="28"/>
    </location>
</feature>
<dbReference type="Proteomes" id="UP000683557">
    <property type="component" value="Chromosome"/>
</dbReference>
<keyword evidence="5" id="KW-0547">Nucleotide-binding</keyword>
<feature type="transmembrane region" description="Helical" evidence="9">
    <location>
        <begin position="159"/>
        <end position="178"/>
    </location>
</feature>
<accession>A0ABX8JBV3</accession>
<dbReference type="SMART" id="SM00388">
    <property type="entry name" value="HisKA"/>
    <property type="match status" value="1"/>
</dbReference>
<keyword evidence="9" id="KW-1133">Transmembrane helix</keyword>
<dbReference type="InterPro" id="IPR013767">
    <property type="entry name" value="PAS_fold"/>
</dbReference>
<dbReference type="PANTHER" id="PTHR43065:SF10">
    <property type="entry name" value="PEROXIDE STRESS-ACTIVATED HISTIDINE KINASE MAK3"/>
    <property type="match status" value="1"/>
</dbReference>
<dbReference type="Pfam" id="PF02518">
    <property type="entry name" value="HATPase_c"/>
    <property type="match status" value="1"/>
</dbReference>
<dbReference type="Pfam" id="PF25323">
    <property type="entry name" value="6TM_PilS"/>
    <property type="match status" value="1"/>
</dbReference>
<keyword evidence="9" id="KW-0472">Membrane</keyword>
<dbReference type="SMART" id="SM00091">
    <property type="entry name" value="PAS"/>
    <property type="match status" value="1"/>
</dbReference>
<dbReference type="InterPro" id="IPR005467">
    <property type="entry name" value="His_kinase_dom"/>
</dbReference>
<name>A0ABX8JBV3_9BACT</name>
<dbReference type="Pfam" id="PF00512">
    <property type="entry name" value="HisKA"/>
    <property type="match status" value="1"/>
</dbReference>
<dbReference type="EMBL" id="CP076723">
    <property type="protein sequence ID" value="QWV95054.1"/>
    <property type="molecule type" value="Genomic_DNA"/>
</dbReference>
<evidence type="ECO:0000259" key="10">
    <source>
        <dbReference type="PROSITE" id="PS50109"/>
    </source>
</evidence>
<dbReference type="CDD" id="cd00082">
    <property type="entry name" value="HisKA"/>
    <property type="match status" value="1"/>
</dbReference>
<keyword evidence="9" id="KW-0812">Transmembrane</keyword>
<evidence type="ECO:0000256" key="9">
    <source>
        <dbReference type="SAM" id="Phobius"/>
    </source>
</evidence>
<protein>
    <recommendedName>
        <fullName evidence="2">histidine kinase</fullName>
        <ecNumber evidence="2">2.7.13.3</ecNumber>
    </recommendedName>
</protein>
<feature type="transmembrane region" description="Helical" evidence="9">
    <location>
        <begin position="120"/>
        <end position="139"/>
    </location>
</feature>
<evidence type="ECO:0000256" key="4">
    <source>
        <dbReference type="ARBA" id="ARBA00022679"/>
    </source>
</evidence>
<dbReference type="CDD" id="cd00130">
    <property type="entry name" value="PAS"/>
    <property type="match status" value="1"/>
</dbReference>
<keyword evidence="7" id="KW-0067">ATP-binding</keyword>
<proteinExistence type="predicted"/>
<dbReference type="InterPro" id="IPR003594">
    <property type="entry name" value="HATPase_dom"/>
</dbReference>
<keyword evidence="8" id="KW-0902">Two-component regulatory system</keyword>
<keyword evidence="13" id="KW-1185">Reference proteome</keyword>
<dbReference type="PROSITE" id="PS50113">
    <property type="entry name" value="PAC"/>
    <property type="match status" value="1"/>
</dbReference>
<evidence type="ECO:0000256" key="2">
    <source>
        <dbReference type="ARBA" id="ARBA00012438"/>
    </source>
</evidence>
<dbReference type="InterPro" id="IPR000700">
    <property type="entry name" value="PAS-assoc_C"/>
</dbReference>
<evidence type="ECO:0000256" key="1">
    <source>
        <dbReference type="ARBA" id="ARBA00000085"/>
    </source>
</evidence>
<dbReference type="Pfam" id="PF00989">
    <property type="entry name" value="PAS"/>
    <property type="match status" value="1"/>
</dbReference>
<evidence type="ECO:0000256" key="6">
    <source>
        <dbReference type="ARBA" id="ARBA00022777"/>
    </source>
</evidence>
<dbReference type="InterPro" id="IPR000014">
    <property type="entry name" value="PAS"/>
</dbReference>
<evidence type="ECO:0000256" key="8">
    <source>
        <dbReference type="ARBA" id="ARBA00023012"/>
    </source>
</evidence>
<sequence>MIEKKKVFWFILLRLLVVTVFMVTTVYLDVHTYDVSGEVAGRVLVRLIGATYLFSLLSLAVLRTAPPRTTRTLTYLQIVWDLILVTVLILVSGGVTSHYAFLYFLSIISASALLARSQAYYTASLCVILYGAILDFQYYGRLVPLGLSPYPAQQWGAEYLFYLIFLHCASFFLTAFLAGHLAERARVSESALKEKAIDYEELERLNSCIVSTIDSGLLTINASGRIRVFNRYAEVLTGTSQQDAYDRPLAEVLPGLAKFEPNLFESGQGEFSHTGPDEHELLLSFKSVPLLDKEGATAGAIFDLHDLTEIKRMAAELKRADRLAAVGELSARMAHEIRNPLAAISGSVQLVALRPWVDEKDERLFSIILRETDRLDGLLRDFLFYAKPNQPTKVPLNLHRVISDLCALLATDPRLEGVEIVHEIPADLVVQFDKDQCTQVFWNLLVNAAEAITGGGSISIEGAAVLGHGGRGEVRISIRDNGSGMSPEDVKRVFEPFFTTKKGGTGLGLATVYRIVETNGGRMSINSSLGQGTTVVLHLPA</sequence>
<feature type="transmembrane region" description="Helical" evidence="9">
    <location>
        <begin position="43"/>
        <end position="62"/>
    </location>
</feature>